<evidence type="ECO:0000313" key="4">
    <source>
        <dbReference type="Proteomes" id="UP000178529"/>
    </source>
</evidence>
<protein>
    <recommendedName>
        <fullName evidence="2">Glycosyl transferase family 1 domain-containing protein</fullName>
    </recommendedName>
</protein>
<sequence length="333" mass="39267">MKKTVGWINITIRRSGGFRYEEWVRQGLAPFFDVELKDISWSSLNKRLRQLKPFLWFVGLVALWFAKPKDVWVRGDIVSCILPLWTRRKNILMIHHIDPTVWPFWQRTLYRFLEGFIYRNAKKADAVVTISNYWQKHFVDRGFKRVYKIYNCFPVEEYNVSEQEVLDFKKKFQLEGKPIVYIGNCQREKGVVIAYEALKDLPVYLVTSGEEQVKISARNLNLDRRSFLCLLKASSLGVFLTQFRTGWDMTACEAMLFKTPVIGTSIAAMRELLESSGQVICDNPSELKEKVEYLLFREEERKKQGERGYEFVKHFTGERLQKEWTEVITSVLQ</sequence>
<comment type="caution">
    <text evidence="3">The sequence shown here is derived from an EMBL/GenBank/DDBJ whole genome shotgun (WGS) entry which is preliminary data.</text>
</comment>
<gene>
    <name evidence="3" type="ORF">A3J68_00360</name>
</gene>
<organism evidence="3 4">
    <name type="scientific">Candidatus Wildermuthbacteria bacterium RIFCSPHIGHO2_02_FULL_48_16</name>
    <dbReference type="NCBI Taxonomy" id="1802453"/>
    <lineage>
        <taxon>Bacteria</taxon>
        <taxon>Candidatus Wildermuthiibacteriota</taxon>
    </lineage>
</organism>
<dbReference type="GO" id="GO:0009103">
    <property type="term" value="P:lipopolysaccharide biosynthetic process"/>
    <property type="evidence" value="ECO:0007669"/>
    <property type="project" value="TreeGrafter"/>
</dbReference>
<dbReference type="Gene3D" id="3.40.50.2000">
    <property type="entry name" value="Glycogen Phosphorylase B"/>
    <property type="match status" value="2"/>
</dbReference>
<evidence type="ECO:0000313" key="3">
    <source>
        <dbReference type="EMBL" id="OHA68508.1"/>
    </source>
</evidence>
<dbReference type="Proteomes" id="UP000178529">
    <property type="component" value="Unassembled WGS sequence"/>
</dbReference>
<dbReference type="EMBL" id="MHTY01000024">
    <property type="protein sequence ID" value="OHA68508.1"/>
    <property type="molecule type" value="Genomic_DNA"/>
</dbReference>
<dbReference type="InterPro" id="IPR001296">
    <property type="entry name" value="Glyco_trans_1"/>
</dbReference>
<evidence type="ECO:0000256" key="1">
    <source>
        <dbReference type="ARBA" id="ARBA00022679"/>
    </source>
</evidence>
<feature type="domain" description="Glycosyl transferase family 1" evidence="2">
    <location>
        <begin position="165"/>
        <end position="310"/>
    </location>
</feature>
<accession>A0A1G2R7H0</accession>
<evidence type="ECO:0000259" key="2">
    <source>
        <dbReference type="Pfam" id="PF00534"/>
    </source>
</evidence>
<name>A0A1G2R7H0_9BACT</name>
<dbReference type="SUPFAM" id="SSF53756">
    <property type="entry name" value="UDP-Glycosyltransferase/glycogen phosphorylase"/>
    <property type="match status" value="1"/>
</dbReference>
<dbReference type="PANTHER" id="PTHR46401:SF2">
    <property type="entry name" value="GLYCOSYLTRANSFERASE WBBK-RELATED"/>
    <property type="match status" value="1"/>
</dbReference>
<reference evidence="3 4" key="1">
    <citation type="journal article" date="2016" name="Nat. Commun.">
        <title>Thousands of microbial genomes shed light on interconnected biogeochemical processes in an aquifer system.</title>
        <authorList>
            <person name="Anantharaman K."/>
            <person name="Brown C.T."/>
            <person name="Hug L.A."/>
            <person name="Sharon I."/>
            <person name="Castelle C.J."/>
            <person name="Probst A.J."/>
            <person name="Thomas B.C."/>
            <person name="Singh A."/>
            <person name="Wilkins M.J."/>
            <person name="Karaoz U."/>
            <person name="Brodie E.L."/>
            <person name="Williams K.H."/>
            <person name="Hubbard S.S."/>
            <person name="Banfield J.F."/>
        </authorList>
    </citation>
    <scope>NUCLEOTIDE SEQUENCE [LARGE SCALE GENOMIC DNA]</scope>
</reference>
<proteinExistence type="predicted"/>
<keyword evidence="1" id="KW-0808">Transferase</keyword>
<dbReference type="GO" id="GO:0016757">
    <property type="term" value="F:glycosyltransferase activity"/>
    <property type="evidence" value="ECO:0007669"/>
    <property type="project" value="InterPro"/>
</dbReference>
<dbReference type="AlphaFoldDB" id="A0A1G2R7H0"/>
<dbReference type="Pfam" id="PF00534">
    <property type="entry name" value="Glycos_transf_1"/>
    <property type="match status" value="1"/>
</dbReference>
<dbReference type="CDD" id="cd03801">
    <property type="entry name" value="GT4_PimA-like"/>
    <property type="match status" value="1"/>
</dbReference>
<dbReference type="PANTHER" id="PTHR46401">
    <property type="entry name" value="GLYCOSYLTRANSFERASE WBBK-RELATED"/>
    <property type="match status" value="1"/>
</dbReference>